<dbReference type="InterPro" id="IPR006638">
    <property type="entry name" value="Elp3/MiaA/NifB-like_rSAM"/>
</dbReference>
<dbReference type="NCBIfam" id="NF038135">
    <property type="entry name" value="rSAM_Rv2578c"/>
    <property type="match status" value="1"/>
</dbReference>
<organism evidence="6 7">
    <name type="scientific">Demequina muriae</name>
    <dbReference type="NCBI Taxonomy" id="3051664"/>
    <lineage>
        <taxon>Bacteria</taxon>
        <taxon>Bacillati</taxon>
        <taxon>Actinomycetota</taxon>
        <taxon>Actinomycetes</taxon>
        <taxon>Micrococcales</taxon>
        <taxon>Demequinaceae</taxon>
        <taxon>Demequina</taxon>
    </lineage>
</organism>
<dbReference type="RefSeq" id="WP_301140565.1">
    <property type="nucleotide sequence ID" value="NZ_JAUHQA010000001.1"/>
</dbReference>
<feature type="compositionally biased region" description="Polar residues" evidence="4">
    <location>
        <begin position="322"/>
        <end position="332"/>
    </location>
</feature>
<dbReference type="PANTHER" id="PTHR43432">
    <property type="entry name" value="SLR0285 PROTEIN"/>
    <property type="match status" value="1"/>
</dbReference>
<dbReference type="Gene3D" id="3.80.30.30">
    <property type="match status" value="1"/>
</dbReference>
<evidence type="ECO:0000256" key="4">
    <source>
        <dbReference type="SAM" id="MobiDB-lite"/>
    </source>
</evidence>
<dbReference type="InterPro" id="IPR007197">
    <property type="entry name" value="rSAM"/>
</dbReference>
<protein>
    <submittedName>
        <fullName evidence="6">Rv2578c family radical SAM protein</fullName>
    </submittedName>
</protein>
<evidence type="ECO:0000256" key="3">
    <source>
        <dbReference type="ARBA" id="ARBA00023014"/>
    </source>
</evidence>
<accession>A0ABT8GDC7</accession>
<evidence type="ECO:0000313" key="6">
    <source>
        <dbReference type="EMBL" id="MDN4479429.1"/>
    </source>
</evidence>
<dbReference type="CDD" id="cd01335">
    <property type="entry name" value="Radical_SAM"/>
    <property type="match status" value="1"/>
</dbReference>
<dbReference type="EMBL" id="JAUHQA010000001">
    <property type="protein sequence ID" value="MDN4479429.1"/>
    <property type="molecule type" value="Genomic_DNA"/>
</dbReference>
<feature type="region of interest" description="Disordered" evidence="4">
    <location>
        <begin position="312"/>
        <end position="376"/>
    </location>
</feature>
<proteinExistence type="predicted"/>
<evidence type="ECO:0000313" key="7">
    <source>
        <dbReference type="Proteomes" id="UP001172708"/>
    </source>
</evidence>
<keyword evidence="1" id="KW-0479">Metal-binding</keyword>
<dbReference type="Proteomes" id="UP001172708">
    <property type="component" value="Unassembled WGS sequence"/>
</dbReference>
<feature type="compositionally biased region" description="Basic and acidic residues" evidence="4">
    <location>
        <begin position="335"/>
        <end position="350"/>
    </location>
</feature>
<dbReference type="InterPro" id="IPR040086">
    <property type="entry name" value="MJ0683-like"/>
</dbReference>
<evidence type="ECO:0000256" key="1">
    <source>
        <dbReference type="ARBA" id="ARBA00022723"/>
    </source>
</evidence>
<dbReference type="InterPro" id="IPR058240">
    <property type="entry name" value="rSAM_sf"/>
</dbReference>
<evidence type="ECO:0000259" key="5">
    <source>
        <dbReference type="PROSITE" id="PS51918"/>
    </source>
</evidence>
<keyword evidence="2" id="KW-0408">Iron</keyword>
<dbReference type="SFLD" id="SFLDG01084">
    <property type="entry name" value="Uncharacterised_Radical_SAM_Su"/>
    <property type="match status" value="1"/>
</dbReference>
<evidence type="ECO:0000256" key="2">
    <source>
        <dbReference type="ARBA" id="ARBA00023004"/>
    </source>
</evidence>
<dbReference type="PROSITE" id="PS51918">
    <property type="entry name" value="RADICAL_SAM"/>
    <property type="match status" value="1"/>
</dbReference>
<dbReference type="SFLD" id="SFLDS00029">
    <property type="entry name" value="Radical_SAM"/>
    <property type="match status" value="1"/>
</dbReference>
<dbReference type="SMART" id="SM00729">
    <property type="entry name" value="Elp3"/>
    <property type="match status" value="1"/>
</dbReference>
<name>A0ABT8GDC7_9MICO</name>
<reference evidence="6" key="1">
    <citation type="submission" date="2023-06" db="EMBL/GenBank/DDBJ databases">
        <title>Egi l300058.</title>
        <authorList>
            <person name="Gao L."/>
            <person name="Fang B.-Z."/>
            <person name="Li W.-J."/>
        </authorList>
    </citation>
    <scope>NUCLEOTIDE SEQUENCE</scope>
    <source>
        <strain evidence="6">EGI L300058</strain>
    </source>
</reference>
<dbReference type="PANTHER" id="PTHR43432:SF3">
    <property type="entry name" value="SLR0285 PROTEIN"/>
    <property type="match status" value="1"/>
</dbReference>
<gene>
    <name evidence="6" type="ORF">QQX02_00645</name>
</gene>
<keyword evidence="7" id="KW-1185">Reference proteome</keyword>
<dbReference type="Pfam" id="PF04055">
    <property type="entry name" value="Radical_SAM"/>
    <property type="match status" value="1"/>
</dbReference>
<dbReference type="SUPFAM" id="SSF102114">
    <property type="entry name" value="Radical SAM enzymes"/>
    <property type="match status" value="1"/>
</dbReference>
<sequence>MRWEGQAVTAESADALPGLARMGNLVRSVRTPEFEGIVFHEVLAKSALNKVGQSSAVPFTWTINPYRGCSHACVYCFARPSHKYLDLDEGKDFDSQLIVKINIVEALKKDLAKKSWTREHVALGTNTDPYQRAEGRYQLMPGIIDALAQSGTPLSILTKGSLLRRDLPRLAAAATQVPVDLALSIAIADDELQQSMEPGTPTTQARLATVTAAAEAGFDVAVFMMPILPFLTDSEEHLDNALARIKAAGATSVTYTALHLRPGVKEWYARWLNTHRPDLTPRYRELYGEGAYAPKEYRRWLAARLKPLIEAHGLERAPEDPNTGSMGSTSAGNEPARRVDARDDQGEWRRTANSPRGDAKGAHANLAELQPEPTLF</sequence>
<comment type="caution">
    <text evidence="6">The sequence shown here is derived from an EMBL/GenBank/DDBJ whole genome shotgun (WGS) entry which is preliminary data.</text>
</comment>
<keyword evidence="3" id="KW-0411">Iron-sulfur</keyword>
<feature type="domain" description="Radical SAM core" evidence="5">
    <location>
        <begin position="55"/>
        <end position="304"/>
    </location>
</feature>